<dbReference type="Proteomes" id="UP001303211">
    <property type="component" value="Chromosome"/>
</dbReference>
<protein>
    <submittedName>
        <fullName evidence="2">GNAT family N-acetyltransferase</fullName>
    </submittedName>
</protein>
<dbReference type="EMBL" id="CP136921">
    <property type="protein sequence ID" value="WOO31442.1"/>
    <property type="molecule type" value="Genomic_DNA"/>
</dbReference>
<dbReference type="InterPro" id="IPR000182">
    <property type="entry name" value="GNAT_dom"/>
</dbReference>
<evidence type="ECO:0000259" key="1">
    <source>
        <dbReference type="PROSITE" id="PS51186"/>
    </source>
</evidence>
<dbReference type="RefSeq" id="WP_317700921.1">
    <property type="nucleotide sequence ID" value="NZ_CP136921.1"/>
</dbReference>
<dbReference type="Pfam" id="PF00583">
    <property type="entry name" value="Acetyltransf_1"/>
    <property type="match status" value="1"/>
</dbReference>
<gene>
    <name evidence="2" type="ORF">P4826_13610</name>
</gene>
<feature type="domain" description="N-acetyltransferase" evidence="1">
    <location>
        <begin position="48"/>
        <end position="218"/>
    </location>
</feature>
<evidence type="ECO:0000313" key="2">
    <source>
        <dbReference type="EMBL" id="WOO31442.1"/>
    </source>
</evidence>
<sequence>MNQKLSFFLGPGGLTAALFFGVKSLTGAEVFRFAAKPLQLGAVSALPTDWRYVQLRTSADLAALGPGFRAQLGRQSGAGPERLFQRGASLHALLCGEAVVAQLNIESSPVCEVDDPKLALQLAEGDGFLGFLYTYPEFSRRRAAQQLIAATEQSLRERGLKRLVTHVRATNVPSIAAFKNQDFHFNAMVFSKTSGALLGALGMRRLGLQALPARQGVH</sequence>
<dbReference type="InterPro" id="IPR016181">
    <property type="entry name" value="Acyl_CoA_acyltransferase"/>
</dbReference>
<name>A0ABZ0J1M8_9BURK</name>
<dbReference type="PROSITE" id="PS51186">
    <property type="entry name" value="GNAT"/>
    <property type="match status" value="1"/>
</dbReference>
<dbReference type="SUPFAM" id="SSF55729">
    <property type="entry name" value="Acyl-CoA N-acyltransferases (Nat)"/>
    <property type="match status" value="1"/>
</dbReference>
<organism evidence="2 3">
    <name type="scientific">Diaphorobacter limosus</name>
    <dbReference type="NCBI Taxonomy" id="3036128"/>
    <lineage>
        <taxon>Bacteria</taxon>
        <taxon>Pseudomonadati</taxon>
        <taxon>Pseudomonadota</taxon>
        <taxon>Betaproteobacteria</taxon>
        <taxon>Burkholderiales</taxon>
        <taxon>Comamonadaceae</taxon>
        <taxon>Diaphorobacter</taxon>
    </lineage>
</organism>
<evidence type="ECO:0000313" key="3">
    <source>
        <dbReference type="Proteomes" id="UP001303211"/>
    </source>
</evidence>
<proteinExistence type="predicted"/>
<dbReference type="Gene3D" id="3.40.630.30">
    <property type="match status" value="1"/>
</dbReference>
<keyword evidence="3" id="KW-1185">Reference proteome</keyword>
<dbReference type="CDD" id="cd04301">
    <property type="entry name" value="NAT_SF"/>
    <property type="match status" value="1"/>
</dbReference>
<reference evidence="2 3" key="1">
    <citation type="submission" date="2023-03" db="EMBL/GenBank/DDBJ databases">
        <title>Diaphorobacter basophil sp. nov., isolated from a sewage-treatment plant.</title>
        <authorList>
            <person name="Yang K."/>
        </authorList>
    </citation>
    <scope>NUCLEOTIDE SEQUENCE [LARGE SCALE GENOMIC DNA]</scope>
    <source>
        <strain evidence="2 3">Y-1</strain>
    </source>
</reference>
<accession>A0ABZ0J1M8</accession>